<dbReference type="GO" id="GO:0006567">
    <property type="term" value="P:L-threonine catabolic process"/>
    <property type="evidence" value="ECO:0007669"/>
    <property type="project" value="TreeGrafter"/>
</dbReference>
<dbReference type="GO" id="GO:0009097">
    <property type="term" value="P:isoleucine biosynthetic process"/>
    <property type="evidence" value="ECO:0007669"/>
    <property type="project" value="TreeGrafter"/>
</dbReference>
<protein>
    <submittedName>
        <fullName evidence="5">Threonine synthase</fullName>
    </submittedName>
</protein>
<dbReference type="RefSeq" id="WP_190292566.1">
    <property type="nucleotide sequence ID" value="NZ_JABFCZ010000017.1"/>
</dbReference>
<name>A0A926P0Y3_9HYPH</name>
<keyword evidence="3" id="KW-0456">Lyase</keyword>
<dbReference type="Gene3D" id="3.40.50.1100">
    <property type="match status" value="2"/>
</dbReference>
<evidence type="ECO:0000313" key="5">
    <source>
        <dbReference type="EMBL" id="MBD1547815.1"/>
    </source>
</evidence>
<dbReference type="Proteomes" id="UP000598467">
    <property type="component" value="Unassembled WGS sequence"/>
</dbReference>
<dbReference type="InterPro" id="IPR001926">
    <property type="entry name" value="TrpB-like_PALP"/>
</dbReference>
<dbReference type="GO" id="GO:0003941">
    <property type="term" value="F:L-serine ammonia-lyase activity"/>
    <property type="evidence" value="ECO:0007669"/>
    <property type="project" value="TreeGrafter"/>
</dbReference>
<dbReference type="GO" id="GO:0004794">
    <property type="term" value="F:threonine deaminase activity"/>
    <property type="evidence" value="ECO:0007669"/>
    <property type="project" value="TreeGrafter"/>
</dbReference>
<dbReference type="Pfam" id="PF00291">
    <property type="entry name" value="PALP"/>
    <property type="match status" value="1"/>
</dbReference>
<keyword evidence="2" id="KW-0663">Pyridoxal phosphate</keyword>
<organism evidence="5 6">
    <name type="scientific">Roseibium aggregatum</name>
    <dbReference type="NCBI Taxonomy" id="187304"/>
    <lineage>
        <taxon>Bacteria</taxon>
        <taxon>Pseudomonadati</taxon>
        <taxon>Pseudomonadota</taxon>
        <taxon>Alphaproteobacteria</taxon>
        <taxon>Hyphomicrobiales</taxon>
        <taxon>Stappiaceae</taxon>
        <taxon>Roseibium</taxon>
    </lineage>
</organism>
<dbReference type="PANTHER" id="PTHR48078:SF6">
    <property type="entry name" value="L-THREONINE DEHYDRATASE CATABOLIC TDCB"/>
    <property type="match status" value="1"/>
</dbReference>
<dbReference type="CDD" id="cd01563">
    <property type="entry name" value="Thr-synth_1"/>
    <property type="match status" value="1"/>
</dbReference>
<evidence type="ECO:0000256" key="3">
    <source>
        <dbReference type="ARBA" id="ARBA00023239"/>
    </source>
</evidence>
<accession>A0A926P0Y3</accession>
<dbReference type="SUPFAM" id="SSF53686">
    <property type="entry name" value="Tryptophan synthase beta subunit-like PLP-dependent enzymes"/>
    <property type="match status" value="1"/>
</dbReference>
<sequence>MTMLNGYACVRCGCCYPSDIAIDSRGCPACRDETPANLRVIEHNVADAAGCKSLPSLWRYSDCLPCPVEFAVSLGEGLTPLLEAPAIGAELGLSRLWIKNESHNPTWSHKDRFSSVAVSVARMQGARIVATASSGNAGASLAAYASRAGLTCIVATFAGAAGPMLAQIRKTGATVVPFANKTDRWDFIAEGVELHGWFATSPFRAPVVGSHPVGIEGYKTLAYEIVEQMGGNVPDWCVLPVCYGDALAGLWQGFKGLYEQRAIARLPRLVAAEVHGSLTAALAGTGDGIPDMKAEFASLAISIGATRSTFQALIALRQSDGLAVPISNEGLIRLQERLAEREGIFAELASVTPLAAIAMLRRRNVIAANDRVVAIATASGLKDVDRSLSSHDPLPTYHSVPEAWEAIGREKSITPRAFEPV</sequence>
<evidence type="ECO:0000313" key="6">
    <source>
        <dbReference type="Proteomes" id="UP000598467"/>
    </source>
</evidence>
<dbReference type="PANTHER" id="PTHR48078">
    <property type="entry name" value="THREONINE DEHYDRATASE, MITOCHONDRIAL-RELATED"/>
    <property type="match status" value="1"/>
</dbReference>
<dbReference type="InterPro" id="IPR036052">
    <property type="entry name" value="TrpB-like_PALP_sf"/>
</dbReference>
<gene>
    <name evidence="5" type="ORF">HK439_16225</name>
</gene>
<dbReference type="InterPro" id="IPR050147">
    <property type="entry name" value="Ser/Thr_Dehydratase"/>
</dbReference>
<evidence type="ECO:0000256" key="1">
    <source>
        <dbReference type="ARBA" id="ARBA00001933"/>
    </source>
</evidence>
<evidence type="ECO:0000256" key="2">
    <source>
        <dbReference type="ARBA" id="ARBA00022898"/>
    </source>
</evidence>
<dbReference type="EMBL" id="JABFCZ010000017">
    <property type="protein sequence ID" value="MBD1547815.1"/>
    <property type="molecule type" value="Genomic_DNA"/>
</dbReference>
<comment type="caution">
    <text evidence="5">The sequence shown here is derived from an EMBL/GenBank/DDBJ whole genome shotgun (WGS) entry which is preliminary data.</text>
</comment>
<proteinExistence type="predicted"/>
<dbReference type="GO" id="GO:0006565">
    <property type="term" value="P:L-serine catabolic process"/>
    <property type="evidence" value="ECO:0007669"/>
    <property type="project" value="TreeGrafter"/>
</dbReference>
<feature type="domain" description="Tryptophan synthase beta chain-like PALP" evidence="4">
    <location>
        <begin position="72"/>
        <end position="377"/>
    </location>
</feature>
<comment type="cofactor">
    <cofactor evidence="1">
        <name>pyridoxal 5'-phosphate</name>
        <dbReference type="ChEBI" id="CHEBI:597326"/>
    </cofactor>
</comment>
<evidence type="ECO:0000259" key="4">
    <source>
        <dbReference type="Pfam" id="PF00291"/>
    </source>
</evidence>
<dbReference type="AlphaFoldDB" id="A0A926P0Y3"/>
<reference evidence="5" key="1">
    <citation type="submission" date="2020-05" db="EMBL/GenBank/DDBJ databases">
        <title>Identification of trans-AT polyketide cluster in two marine bacteria, producers of a novel glutaramide-containing polyketide sesbanimide D and analogs.</title>
        <authorList>
            <person name="Kacar D."/>
            <person name="Rodriguez P."/>
            <person name="Canedo L."/>
            <person name="Gonzalez E."/>
            <person name="Galan B."/>
            <person name="De La Calle F."/>
            <person name="Garcia J.L."/>
        </authorList>
    </citation>
    <scope>NUCLEOTIDE SEQUENCE</scope>
    <source>
        <strain evidence="5">PHM038</strain>
    </source>
</reference>